<sequence>MLLTALGGLFGYGAEMPPETLVKLAQQGDEEAEEQLISSHIPFVKKTAAQVCKRFIDDNQDEFSIALLAFHEAIRQYRTGHDASFLTFAHMVIRRRVIDHIRKESKRLEFSHDFTASPNEDHHNHIGDRASTVFHTEQEQIAKRREEILQFEEMLSEFGLSFRMIAKVSPVHEDARRNAIQIAQLVAETDEYKQFLLDKKKLPVKDIEELVQVSRKTIERNRKYIIAMALLMTSELYYLKDYLKERLN</sequence>
<proteinExistence type="inferred from homology"/>
<dbReference type="InterPro" id="IPR014244">
    <property type="entry name" value="RNA_pol_sigma-I"/>
</dbReference>
<name>A0A497YH86_9BACL</name>
<comment type="caution">
    <text evidence="8">The sequence shown here is derived from an EMBL/GenBank/DDBJ whole genome shotgun (WGS) entry which is preliminary data.</text>
</comment>
<dbReference type="PANTHER" id="PTHR30385">
    <property type="entry name" value="SIGMA FACTOR F FLAGELLAR"/>
    <property type="match status" value="1"/>
</dbReference>
<comment type="subcellular location">
    <subcellularLocation>
        <location evidence="6">Cytoplasm</location>
    </subcellularLocation>
</comment>
<protein>
    <recommendedName>
        <fullName evidence="6">RNA polymerase sigma factor SigI</fullName>
    </recommendedName>
</protein>
<dbReference type="RefSeq" id="WP_121297831.1">
    <property type="nucleotide sequence ID" value="NZ_QBEW01000058.1"/>
</dbReference>
<evidence type="ECO:0000256" key="3">
    <source>
        <dbReference type="ARBA" id="ARBA00023082"/>
    </source>
</evidence>
<evidence type="ECO:0000256" key="2">
    <source>
        <dbReference type="ARBA" id="ARBA00023015"/>
    </source>
</evidence>
<dbReference type="Pfam" id="PF04542">
    <property type="entry name" value="Sigma70_r2"/>
    <property type="match status" value="1"/>
</dbReference>
<comment type="similarity">
    <text evidence="6">Belongs to the sigma-70 factor family. SigI subfamily.</text>
</comment>
<keyword evidence="4 6" id="KW-0238">DNA-binding</keyword>
<keyword evidence="2 6" id="KW-0805">Transcription regulation</keyword>
<dbReference type="AlphaFoldDB" id="A0A497YH86"/>
<dbReference type="Proteomes" id="UP000280791">
    <property type="component" value="Unassembled WGS sequence"/>
</dbReference>
<evidence type="ECO:0000256" key="6">
    <source>
        <dbReference type="HAMAP-Rule" id="MF_02064"/>
    </source>
</evidence>
<evidence type="ECO:0000256" key="4">
    <source>
        <dbReference type="ARBA" id="ARBA00023125"/>
    </source>
</evidence>
<dbReference type="SUPFAM" id="SSF88946">
    <property type="entry name" value="Sigma2 domain of RNA polymerase sigma factors"/>
    <property type="match status" value="1"/>
</dbReference>
<dbReference type="GO" id="GO:0016987">
    <property type="term" value="F:sigma factor activity"/>
    <property type="evidence" value="ECO:0007669"/>
    <property type="project" value="UniProtKB-UniRule"/>
</dbReference>
<dbReference type="HAMAP" id="MF_02064">
    <property type="entry name" value="Sigma70_SigI"/>
    <property type="match status" value="1"/>
</dbReference>
<organism evidence="8 9">
    <name type="scientific">Planococcus citreus</name>
    <dbReference type="NCBI Taxonomy" id="1373"/>
    <lineage>
        <taxon>Bacteria</taxon>
        <taxon>Bacillati</taxon>
        <taxon>Bacillota</taxon>
        <taxon>Bacilli</taxon>
        <taxon>Bacillales</taxon>
        <taxon>Caryophanaceae</taxon>
        <taxon>Planococcus</taxon>
    </lineage>
</organism>
<comment type="activity regulation">
    <text evidence="6">Negatively regulated by the anti-sigma-I factor RsgI.</text>
</comment>
<gene>
    <name evidence="6" type="primary">sigI</name>
    <name evidence="8" type="ORF">DFR62_0460</name>
</gene>
<evidence type="ECO:0000313" key="8">
    <source>
        <dbReference type="EMBL" id="RLJ90318.1"/>
    </source>
</evidence>
<evidence type="ECO:0000256" key="5">
    <source>
        <dbReference type="ARBA" id="ARBA00023163"/>
    </source>
</evidence>
<accession>A0A497YH86</accession>
<dbReference type="InterPro" id="IPR014284">
    <property type="entry name" value="RNA_pol_sigma-70_dom"/>
</dbReference>
<dbReference type="InterPro" id="IPR013325">
    <property type="entry name" value="RNA_pol_sigma_r2"/>
</dbReference>
<dbReference type="PIRSF" id="PIRSF038953">
    <property type="entry name" value="SigI"/>
    <property type="match status" value="1"/>
</dbReference>
<dbReference type="PANTHER" id="PTHR30385:SF6">
    <property type="entry name" value="RNA POLYMERASE SIGMA FACTOR SIGI"/>
    <property type="match status" value="1"/>
</dbReference>
<evidence type="ECO:0000256" key="1">
    <source>
        <dbReference type="ARBA" id="ARBA00022490"/>
    </source>
</evidence>
<comment type="function">
    <text evidence="6">Sigma factors are initiation factors that promote the attachment of RNA polymerase to specific initiation sites and are then released.</text>
</comment>
<feature type="DNA-binding region" description="H-T-H motif" evidence="6">
    <location>
        <begin position="204"/>
        <end position="223"/>
    </location>
</feature>
<keyword evidence="3 6" id="KW-0731">Sigma factor</keyword>
<comment type="subunit">
    <text evidence="6">Interacts with RsgI.</text>
</comment>
<dbReference type="NCBIfam" id="TIGR02937">
    <property type="entry name" value="sigma70-ECF"/>
    <property type="match status" value="1"/>
</dbReference>
<feature type="short sequence motif" description="Polymerase core binding" evidence="6">
    <location>
        <begin position="61"/>
        <end position="74"/>
    </location>
</feature>
<dbReference type="GO" id="GO:0003677">
    <property type="term" value="F:DNA binding"/>
    <property type="evidence" value="ECO:0007669"/>
    <property type="project" value="UniProtKB-UniRule"/>
</dbReference>
<dbReference type="EMBL" id="RCCP01000001">
    <property type="protein sequence ID" value="RLJ90318.1"/>
    <property type="molecule type" value="Genomic_DNA"/>
</dbReference>
<feature type="domain" description="RNA polymerase sigma-70 region 2" evidence="7">
    <location>
        <begin position="36"/>
        <end position="106"/>
    </location>
</feature>
<dbReference type="GO" id="GO:0005737">
    <property type="term" value="C:cytoplasm"/>
    <property type="evidence" value="ECO:0007669"/>
    <property type="project" value="UniProtKB-SubCell"/>
</dbReference>
<keyword evidence="9" id="KW-1185">Reference proteome</keyword>
<keyword evidence="6" id="KW-0346">Stress response</keyword>
<dbReference type="NCBIfam" id="TIGR02895">
    <property type="entry name" value="spore_sigI"/>
    <property type="match status" value="1"/>
</dbReference>
<evidence type="ECO:0000259" key="7">
    <source>
        <dbReference type="Pfam" id="PF04542"/>
    </source>
</evidence>
<keyword evidence="1 6" id="KW-0963">Cytoplasm</keyword>
<evidence type="ECO:0000313" key="9">
    <source>
        <dbReference type="Proteomes" id="UP000280791"/>
    </source>
</evidence>
<dbReference type="Gene3D" id="1.10.1740.10">
    <property type="match status" value="1"/>
</dbReference>
<dbReference type="OrthoDB" id="3190733at2"/>
<dbReference type="InterPro" id="IPR007627">
    <property type="entry name" value="RNA_pol_sigma70_r2"/>
</dbReference>
<dbReference type="GO" id="GO:0006352">
    <property type="term" value="P:DNA-templated transcription initiation"/>
    <property type="evidence" value="ECO:0007669"/>
    <property type="project" value="UniProtKB-UniRule"/>
</dbReference>
<keyword evidence="5 6" id="KW-0804">Transcription</keyword>
<reference evidence="8 9" key="1">
    <citation type="submission" date="2018-10" db="EMBL/GenBank/DDBJ databases">
        <title>Genomic Encyclopedia of Type Strains, Phase IV (KMG-IV): sequencing the most valuable type-strain genomes for metagenomic binning, comparative biology and taxonomic classification.</title>
        <authorList>
            <person name="Goeker M."/>
        </authorList>
    </citation>
    <scope>NUCLEOTIDE SEQUENCE [LARGE SCALE GENOMIC DNA]</scope>
    <source>
        <strain evidence="8 9">DSM 20549</strain>
    </source>
</reference>